<evidence type="ECO:0000259" key="5">
    <source>
        <dbReference type="PROSITE" id="PS51349"/>
    </source>
</evidence>
<name>A0AAD4CM42_ASPNN</name>
<dbReference type="Proteomes" id="UP001194746">
    <property type="component" value="Unassembled WGS sequence"/>
</dbReference>
<reference evidence="6" key="1">
    <citation type="journal article" date="2019" name="Beilstein J. Org. Chem.">
        <title>Nanangenines: drimane sesquiterpenoids as the dominant metabolite cohort of a novel Australian fungus, Aspergillus nanangensis.</title>
        <authorList>
            <person name="Lacey H.J."/>
            <person name="Gilchrist C.L.M."/>
            <person name="Crombie A."/>
            <person name="Kalaitzis J.A."/>
            <person name="Vuong D."/>
            <person name="Rutledge P.J."/>
            <person name="Turner P."/>
            <person name="Pitt J.I."/>
            <person name="Lacey E."/>
            <person name="Chooi Y.H."/>
            <person name="Piggott A.M."/>
        </authorList>
    </citation>
    <scope>NUCLEOTIDE SEQUENCE</scope>
    <source>
        <strain evidence="6">MST-FP2251</strain>
    </source>
</reference>
<dbReference type="SUPFAM" id="SSF51395">
    <property type="entry name" value="FMN-linked oxidoreductases"/>
    <property type="match status" value="1"/>
</dbReference>
<comment type="cofactor">
    <cofactor evidence="1">
        <name>FMN</name>
        <dbReference type="ChEBI" id="CHEBI:58210"/>
    </cofactor>
</comment>
<dbReference type="PROSITE" id="PS50255">
    <property type="entry name" value="CYTOCHROME_B5_2"/>
    <property type="match status" value="1"/>
</dbReference>
<evidence type="ECO:0000313" key="7">
    <source>
        <dbReference type="Proteomes" id="UP001194746"/>
    </source>
</evidence>
<dbReference type="GO" id="GO:0016491">
    <property type="term" value="F:oxidoreductase activity"/>
    <property type="evidence" value="ECO:0007669"/>
    <property type="project" value="UniProtKB-KW"/>
</dbReference>
<gene>
    <name evidence="6" type="ORF">FE257_008843</name>
</gene>
<feature type="compositionally biased region" description="Polar residues" evidence="3">
    <location>
        <begin position="89"/>
        <end position="98"/>
    </location>
</feature>
<evidence type="ECO:0000256" key="1">
    <source>
        <dbReference type="ARBA" id="ARBA00001917"/>
    </source>
</evidence>
<proteinExistence type="predicted"/>
<dbReference type="InterPro" id="IPR037396">
    <property type="entry name" value="FMN_HAD"/>
</dbReference>
<dbReference type="PROSITE" id="PS51349">
    <property type="entry name" value="FMN_HYDROXY_ACID_DH_2"/>
    <property type="match status" value="1"/>
</dbReference>
<dbReference type="InterPro" id="IPR000262">
    <property type="entry name" value="FMN-dep_DH"/>
</dbReference>
<evidence type="ECO:0000256" key="3">
    <source>
        <dbReference type="SAM" id="MobiDB-lite"/>
    </source>
</evidence>
<dbReference type="SMART" id="SM01117">
    <property type="entry name" value="Cyt-b5"/>
    <property type="match status" value="1"/>
</dbReference>
<accession>A0AAD4CM42</accession>
<dbReference type="Gene3D" id="3.10.120.10">
    <property type="entry name" value="Cytochrome b5-like heme/steroid binding domain"/>
    <property type="match status" value="1"/>
</dbReference>
<feature type="domain" description="FMN hydroxy acid dehydrogenase" evidence="5">
    <location>
        <begin position="103"/>
        <end position="464"/>
    </location>
</feature>
<dbReference type="PANTHER" id="PTHR10578:SF104">
    <property type="entry name" value="CYTOCHROME B2, MITOCHONDRIAL-RELATED"/>
    <property type="match status" value="1"/>
</dbReference>
<evidence type="ECO:0000256" key="2">
    <source>
        <dbReference type="ARBA" id="ARBA00023002"/>
    </source>
</evidence>
<feature type="domain" description="Cytochrome b5 heme-binding" evidence="4">
    <location>
        <begin position="3"/>
        <end position="80"/>
    </location>
</feature>
<dbReference type="InterPro" id="IPR001199">
    <property type="entry name" value="Cyt_B5-like_heme/steroid-bd"/>
</dbReference>
<dbReference type="InterPro" id="IPR036400">
    <property type="entry name" value="Cyt_B5-like_heme/steroid_sf"/>
</dbReference>
<dbReference type="EMBL" id="VCAU01000049">
    <property type="protein sequence ID" value="KAF9888273.1"/>
    <property type="molecule type" value="Genomic_DNA"/>
</dbReference>
<sequence length="481" mass="52477">MSPRKVPVSEIAQHNRPEDIWIIVDGQVYDLTTFAPSHPGGSDIIYRYAGRDASNEYNQVHSPSLIRDTLEPQQFIGSVDEPTLENDSKTTSHATSHSLHPKPPLHQILNLHDFQDIAQQTLSRKSWAFIHGAANDNITRDANQELLRRIWLRPAVMRDVTAVTTATTLFGCQLSMPVYIAPTGAARMAGPEGELGLAQAAGATGVIQCIATPSSPHREILDATRRHAFFQLYVNKDREASAAMIRDVTGVRGKQIAAILVTADLPVVSKREADERIKTEGGPVLVGGATVASNGDRKGAGLARQASAMIDPGLCWDDLRWLRGITDLPIVVKGIQRAEDARMALRLGCDGIVVSNHGGREADTAPPAILTLLELQRNCPEVFRGMEVLVDGGFRRGSDVVKAICLGASAVGLGRPVLYALGYGQEGVEHALEIIRDEVKTTMRLCGMADLMRDAHPGYTNTRQIDHLVMQEEPRRRVDKL</sequence>
<reference evidence="6" key="2">
    <citation type="submission" date="2020-02" db="EMBL/GenBank/DDBJ databases">
        <authorList>
            <person name="Gilchrist C.L.M."/>
            <person name="Chooi Y.-H."/>
        </authorList>
    </citation>
    <scope>NUCLEOTIDE SEQUENCE</scope>
    <source>
        <strain evidence="6">MST-FP2251</strain>
    </source>
</reference>
<dbReference type="PANTHER" id="PTHR10578">
    <property type="entry name" value="S -2-HYDROXY-ACID OXIDASE-RELATED"/>
    <property type="match status" value="1"/>
</dbReference>
<feature type="region of interest" description="Disordered" evidence="3">
    <location>
        <begin position="80"/>
        <end position="101"/>
    </location>
</feature>
<keyword evidence="7" id="KW-1185">Reference proteome</keyword>
<dbReference type="Pfam" id="PF00173">
    <property type="entry name" value="Cyt-b5"/>
    <property type="match status" value="1"/>
</dbReference>
<keyword evidence="2" id="KW-0560">Oxidoreductase</keyword>
<dbReference type="InterPro" id="IPR013785">
    <property type="entry name" value="Aldolase_TIM"/>
</dbReference>
<protein>
    <submittedName>
        <fullName evidence="6">Uncharacterized protein</fullName>
    </submittedName>
</protein>
<organism evidence="6 7">
    <name type="scientific">Aspergillus nanangensis</name>
    <dbReference type="NCBI Taxonomy" id="2582783"/>
    <lineage>
        <taxon>Eukaryota</taxon>
        <taxon>Fungi</taxon>
        <taxon>Dikarya</taxon>
        <taxon>Ascomycota</taxon>
        <taxon>Pezizomycotina</taxon>
        <taxon>Eurotiomycetes</taxon>
        <taxon>Eurotiomycetidae</taxon>
        <taxon>Eurotiales</taxon>
        <taxon>Aspergillaceae</taxon>
        <taxon>Aspergillus</taxon>
        <taxon>Aspergillus subgen. Circumdati</taxon>
    </lineage>
</organism>
<dbReference type="Gene3D" id="3.20.20.70">
    <property type="entry name" value="Aldolase class I"/>
    <property type="match status" value="1"/>
</dbReference>
<comment type="caution">
    <text evidence="6">The sequence shown here is derived from an EMBL/GenBank/DDBJ whole genome shotgun (WGS) entry which is preliminary data.</text>
</comment>
<dbReference type="AlphaFoldDB" id="A0AAD4CM42"/>
<evidence type="ECO:0000259" key="4">
    <source>
        <dbReference type="PROSITE" id="PS50255"/>
    </source>
</evidence>
<dbReference type="SUPFAM" id="SSF55856">
    <property type="entry name" value="Cytochrome b5-like heme/steroid binding domain"/>
    <property type="match status" value="1"/>
</dbReference>
<evidence type="ECO:0000313" key="6">
    <source>
        <dbReference type="EMBL" id="KAF9888273.1"/>
    </source>
</evidence>
<dbReference type="FunFam" id="3.10.120.10:FF:000009">
    <property type="entry name" value="Cytochrome b2, mitochondrial, putative"/>
    <property type="match status" value="1"/>
</dbReference>
<dbReference type="Pfam" id="PF01070">
    <property type="entry name" value="FMN_dh"/>
    <property type="match status" value="1"/>
</dbReference>